<accession>A0ABZ0LV06</accession>
<keyword evidence="1" id="KW-0472">Membrane</keyword>
<dbReference type="Proteomes" id="UP001301731">
    <property type="component" value="Chromosome"/>
</dbReference>
<organism evidence="2 3">
    <name type="scientific">Streptomyces solicathayae</name>
    <dbReference type="NCBI Taxonomy" id="3081768"/>
    <lineage>
        <taxon>Bacteria</taxon>
        <taxon>Bacillati</taxon>
        <taxon>Actinomycetota</taxon>
        <taxon>Actinomycetes</taxon>
        <taxon>Kitasatosporales</taxon>
        <taxon>Streptomycetaceae</taxon>
        <taxon>Streptomyces</taxon>
    </lineage>
</organism>
<keyword evidence="3" id="KW-1185">Reference proteome</keyword>
<protein>
    <recommendedName>
        <fullName evidence="4">Integral membrane protein</fullName>
    </recommendedName>
</protein>
<keyword evidence="1" id="KW-1133">Transmembrane helix</keyword>
<proteinExistence type="predicted"/>
<feature type="transmembrane region" description="Helical" evidence="1">
    <location>
        <begin position="82"/>
        <end position="99"/>
    </location>
</feature>
<feature type="transmembrane region" description="Helical" evidence="1">
    <location>
        <begin position="105"/>
        <end position="127"/>
    </location>
</feature>
<keyword evidence="1" id="KW-0812">Transmembrane</keyword>
<evidence type="ECO:0000313" key="2">
    <source>
        <dbReference type="EMBL" id="WOX23150.1"/>
    </source>
</evidence>
<sequence length="139" mass="14698">MAAHAAVPIRRHVRHYEGVTRGWGFPVTLGVVYGLYTSTVARGGGGWSWGQLWLGLISGAVLAGAVYAVHTVGPLLPRELHAAAWGVVAGGAVGFLFSLSDASILSSSVLGLIIMAGTTLGMFYMYYTHEDARGRPIRN</sequence>
<name>A0ABZ0LV06_9ACTN</name>
<feature type="transmembrane region" description="Helical" evidence="1">
    <location>
        <begin position="52"/>
        <end position="70"/>
    </location>
</feature>
<evidence type="ECO:0000256" key="1">
    <source>
        <dbReference type="SAM" id="Phobius"/>
    </source>
</evidence>
<evidence type="ECO:0000313" key="3">
    <source>
        <dbReference type="Proteomes" id="UP001301731"/>
    </source>
</evidence>
<gene>
    <name evidence="2" type="ORF">R2D22_17810</name>
</gene>
<dbReference type="RefSeq" id="WP_318104723.1">
    <property type="nucleotide sequence ID" value="NZ_CP137573.1"/>
</dbReference>
<reference evidence="2 3" key="1">
    <citation type="submission" date="2023-10" db="EMBL/GenBank/DDBJ databases">
        <title>The genome sequence of Streptomyces sp. HUAS YS2.</title>
        <authorList>
            <person name="Mo P."/>
        </authorList>
    </citation>
    <scope>NUCLEOTIDE SEQUENCE [LARGE SCALE GENOMIC DNA]</scope>
    <source>
        <strain evidence="2 3">HUAS YS2</strain>
    </source>
</reference>
<dbReference type="EMBL" id="CP137573">
    <property type="protein sequence ID" value="WOX23150.1"/>
    <property type="molecule type" value="Genomic_DNA"/>
</dbReference>
<evidence type="ECO:0008006" key="4">
    <source>
        <dbReference type="Google" id="ProtNLM"/>
    </source>
</evidence>